<evidence type="ECO:0000313" key="1">
    <source>
        <dbReference type="EMBL" id="PKQ74819.1"/>
    </source>
</evidence>
<dbReference type="AlphaFoldDB" id="A0A2N3ISM9"/>
<dbReference type="RefSeq" id="WP_172954863.1">
    <property type="nucleotide sequence ID" value="NZ_CAWNSS010000051.1"/>
</dbReference>
<dbReference type="EMBL" id="LJZX01000051">
    <property type="protein sequence ID" value="PKQ74819.1"/>
    <property type="molecule type" value="Genomic_DNA"/>
</dbReference>
<protein>
    <submittedName>
        <fullName evidence="1">Uncharacterized protein</fullName>
    </submittedName>
</protein>
<comment type="caution">
    <text evidence="1">The sequence shown here is derived from an EMBL/GenBank/DDBJ whole genome shotgun (WGS) entry which is preliminary data.</text>
</comment>
<dbReference type="Proteomes" id="UP000233526">
    <property type="component" value="Unassembled WGS sequence"/>
</dbReference>
<organism evidence="1 2">
    <name type="scientific">Aeromonas sobria</name>
    <dbReference type="NCBI Taxonomy" id="646"/>
    <lineage>
        <taxon>Bacteria</taxon>
        <taxon>Pseudomonadati</taxon>
        <taxon>Pseudomonadota</taxon>
        <taxon>Gammaproteobacteria</taxon>
        <taxon>Aeromonadales</taxon>
        <taxon>Aeromonadaceae</taxon>
        <taxon>Aeromonas</taxon>
    </lineage>
</organism>
<gene>
    <name evidence="1" type="ORF">AOX56_20365</name>
</gene>
<evidence type="ECO:0000313" key="2">
    <source>
        <dbReference type="Proteomes" id="UP000233526"/>
    </source>
</evidence>
<accession>A0A2N3ISM9</accession>
<sequence>MVRLSRGYLLLLLVALASAAAMGWRYQNRVVNEGAKPMLLELVKLGWRVRGATPILGGTYVSYQLAHPRCDGVLQAMLVAPDSEAMSVTLAGAGMAQGVMFLGELHQRPPLLLYRFTQGWRKLWGLAPYPLYRVALPPACLGLIAPPMT</sequence>
<proteinExistence type="predicted"/>
<reference evidence="1 2" key="1">
    <citation type="journal article" date="2017" name="Front. Microbiol.">
        <title>Strong Genomic and Phenotypic Heterogeneity in the Aeromonas sobria Species Complex.</title>
        <authorList>
            <person name="Gauthier J."/>
            <person name="Vincent A.T."/>
            <person name="Charette S.J."/>
            <person name="Derome N."/>
        </authorList>
    </citation>
    <scope>NUCLEOTIDE SEQUENCE [LARGE SCALE GENOMIC DNA]</scope>
    <source>
        <strain evidence="1 2">JF2635</strain>
    </source>
</reference>
<name>A0A2N3ISM9_AERSO</name>